<dbReference type="InterPro" id="IPR008949">
    <property type="entry name" value="Isoprenoid_synthase_dom_sf"/>
</dbReference>
<name>B1Y6H7_LEPCP</name>
<dbReference type="SFLD" id="SFLDG01212">
    <property type="entry name" value="Phytoene_synthase_like"/>
    <property type="match status" value="1"/>
</dbReference>
<dbReference type="KEGG" id="lch:Lcho_2548"/>
<sequence length="276" mass="30480">MSVDHYENFPVASILCPPALRPAVTSIYWYARTADDLADEGDVPVEQRLADLAQYRSDLHAAAGDRRGSGRWAGVFTPLAATLAQHALPLQLLEDLLDAFELDLHQPRHADRDSLLAYCRCSANPIGRLLLHLYGVHEAGALRQSDAICTALQLINFWQDVSVDLPRGRLYLPLADCERHGLDAQALLASASARADARRCAPLVAELAAWTRAMMTDGADLVHHLPGRLGWELRLVVQGGLRILDKVEALQGGVFTQRPKLHAWNGPRLLWRAINM</sequence>
<gene>
    <name evidence="1" type="ordered locus">Lcho_2548</name>
</gene>
<dbReference type="SFLD" id="SFLDS00005">
    <property type="entry name" value="Isoprenoid_Synthase_Type_I"/>
    <property type="match status" value="1"/>
</dbReference>
<protein>
    <submittedName>
        <fullName evidence="1">Squalene synthase HpnC</fullName>
    </submittedName>
</protein>
<dbReference type="EMBL" id="CP001013">
    <property type="protein sequence ID" value="ACB34813.1"/>
    <property type="molecule type" value="Genomic_DNA"/>
</dbReference>
<dbReference type="PANTHER" id="PTHR31480">
    <property type="entry name" value="BIFUNCTIONAL LYCOPENE CYCLASE/PHYTOENE SYNTHASE"/>
    <property type="match status" value="1"/>
</dbReference>
<dbReference type="NCBIfam" id="TIGR03464">
    <property type="entry name" value="HpnC"/>
    <property type="match status" value="1"/>
</dbReference>
<reference evidence="1 2" key="1">
    <citation type="submission" date="2008-03" db="EMBL/GenBank/DDBJ databases">
        <title>Complete sequence of Leptothrix cholodnii SP-6.</title>
        <authorList>
            <consortium name="US DOE Joint Genome Institute"/>
            <person name="Copeland A."/>
            <person name="Lucas S."/>
            <person name="Lapidus A."/>
            <person name="Glavina del Rio T."/>
            <person name="Dalin E."/>
            <person name="Tice H."/>
            <person name="Bruce D."/>
            <person name="Goodwin L."/>
            <person name="Pitluck S."/>
            <person name="Chertkov O."/>
            <person name="Brettin T."/>
            <person name="Detter J.C."/>
            <person name="Han C."/>
            <person name="Kuske C.R."/>
            <person name="Schmutz J."/>
            <person name="Larimer F."/>
            <person name="Land M."/>
            <person name="Hauser L."/>
            <person name="Kyrpides N."/>
            <person name="Lykidis A."/>
            <person name="Emerson D."/>
            <person name="Richardson P."/>
        </authorList>
    </citation>
    <scope>NUCLEOTIDE SEQUENCE [LARGE SCALE GENOMIC DNA]</scope>
    <source>
        <strain evidence="2">ATCC 51168 / LMG 8142 / SP-6</strain>
    </source>
</reference>
<dbReference type="Pfam" id="PF00494">
    <property type="entry name" value="SQS_PSY"/>
    <property type="match status" value="1"/>
</dbReference>
<dbReference type="STRING" id="395495.Lcho_2548"/>
<dbReference type="OrthoDB" id="9807580at2"/>
<evidence type="ECO:0000313" key="1">
    <source>
        <dbReference type="EMBL" id="ACB34813.1"/>
    </source>
</evidence>
<organism evidence="1 2">
    <name type="scientific">Leptothrix cholodnii (strain ATCC 51168 / LMG 8142 / SP-6)</name>
    <name type="common">Leptothrix discophora (strain SP-6)</name>
    <dbReference type="NCBI Taxonomy" id="395495"/>
    <lineage>
        <taxon>Bacteria</taxon>
        <taxon>Pseudomonadati</taxon>
        <taxon>Pseudomonadota</taxon>
        <taxon>Betaproteobacteria</taxon>
        <taxon>Burkholderiales</taxon>
        <taxon>Sphaerotilaceae</taxon>
        <taxon>Leptothrix</taxon>
    </lineage>
</organism>
<dbReference type="eggNOG" id="COG1562">
    <property type="taxonomic scope" value="Bacteria"/>
</dbReference>
<evidence type="ECO:0000313" key="2">
    <source>
        <dbReference type="Proteomes" id="UP000001693"/>
    </source>
</evidence>
<proteinExistence type="predicted"/>
<dbReference type="Gene3D" id="1.10.600.10">
    <property type="entry name" value="Farnesyl Diphosphate Synthase"/>
    <property type="match status" value="1"/>
</dbReference>
<accession>B1Y6H7</accession>
<dbReference type="SFLD" id="SFLDG01018">
    <property type="entry name" value="Squalene/Phytoene_Synthase_Lik"/>
    <property type="match status" value="1"/>
</dbReference>
<keyword evidence="2" id="KW-1185">Reference proteome</keyword>
<dbReference type="InterPro" id="IPR044843">
    <property type="entry name" value="Trans_IPPS_bact-type"/>
</dbReference>
<dbReference type="InterPro" id="IPR017827">
    <property type="entry name" value="HSQ_synthase_HpnC"/>
</dbReference>
<dbReference type="GO" id="GO:0004311">
    <property type="term" value="F:geranylgeranyl diphosphate synthase activity"/>
    <property type="evidence" value="ECO:0007669"/>
    <property type="project" value="InterPro"/>
</dbReference>
<dbReference type="RefSeq" id="WP_012347569.1">
    <property type="nucleotide sequence ID" value="NC_010524.1"/>
</dbReference>
<dbReference type="AlphaFoldDB" id="B1Y6H7"/>
<dbReference type="HOGENOM" id="CLU_037269_0_1_4"/>
<dbReference type="InterPro" id="IPR002060">
    <property type="entry name" value="Squ/phyt_synthse"/>
</dbReference>
<dbReference type="Proteomes" id="UP000001693">
    <property type="component" value="Chromosome"/>
</dbReference>
<dbReference type="SUPFAM" id="SSF48576">
    <property type="entry name" value="Terpenoid synthases"/>
    <property type="match status" value="1"/>
</dbReference>